<accession>A0A975YLQ3</accession>
<dbReference type="AlphaFoldDB" id="A0A975YLQ3"/>
<dbReference type="PANTHER" id="PTHR40940">
    <property type="entry name" value="PROTEIN BATD-RELATED"/>
    <property type="match status" value="1"/>
</dbReference>
<reference evidence="4" key="1">
    <citation type="submission" date="2021-06" db="EMBL/GenBank/DDBJ databases">
        <title>Vibrio nov. sp., novel gut bacterium isolated from Yellow Sea oyster.</title>
        <authorList>
            <person name="Muhammad N."/>
            <person name="Nguyen T.H."/>
            <person name="Lee Y.-J."/>
            <person name="Ko J."/>
            <person name="Kim S.-G."/>
        </authorList>
    </citation>
    <scope>NUCLEOTIDE SEQUENCE</scope>
    <source>
        <strain evidence="4">OG9-811</strain>
    </source>
</reference>
<feature type="transmembrane region" description="Helical" evidence="1">
    <location>
        <begin position="429"/>
        <end position="450"/>
    </location>
</feature>
<evidence type="ECO:0000256" key="1">
    <source>
        <dbReference type="SAM" id="Phobius"/>
    </source>
</evidence>
<keyword evidence="1" id="KW-0472">Membrane</keyword>
<dbReference type="Proteomes" id="UP000694232">
    <property type="component" value="Chromosome 2"/>
</dbReference>
<protein>
    <submittedName>
        <fullName evidence="4">BatD family protein</fullName>
    </submittedName>
</protein>
<keyword evidence="5" id="KW-1185">Reference proteome</keyword>
<dbReference type="InterPro" id="IPR057699">
    <property type="entry name" value="DUF7939"/>
</dbReference>
<feature type="signal peptide" evidence="2">
    <location>
        <begin position="1"/>
        <end position="35"/>
    </location>
</feature>
<evidence type="ECO:0000256" key="2">
    <source>
        <dbReference type="SAM" id="SignalP"/>
    </source>
</evidence>
<organism evidence="4 5">
    <name type="scientific">Vibrio ostreae</name>
    <dbReference type="NCBI Taxonomy" id="2841925"/>
    <lineage>
        <taxon>Bacteria</taxon>
        <taxon>Pseudomonadati</taxon>
        <taxon>Pseudomonadota</taxon>
        <taxon>Gammaproteobacteria</taxon>
        <taxon>Vibrionales</taxon>
        <taxon>Vibrionaceae</taxon>
        <taxon>Vibrio</taxon>
    </lineage>
</organism>
<evidence type="ECO:0000313" key="4">
    <source>
        <dbReference type="EMBL" id="QXO15873.1"/>
    </source>
</evidence>
<evidence type="ECO:0000259" key="3">
    <source>
        <dbReference type="Pfam" id="PF25607"/>
    </source>
</evidence>
<dbReference type="EMBL" id="CP076642">
    <property type="protein sequence ID" value="QXO15873.1"/>
    <property type="molecule type" value="Genomic_DNA"/>
</dbReference>
<keyword evidence="1" id="KW-0812">Transmembrane</keyword>
<dbReference type="Pfam" id="PF25607">
    <property type="entry name" value="DUF7939"/>
    <property type="match status" value="1"/>
</dbReference>
<dbReference type="KEGG" id="vos:KNV97_05585"/>
<evidence type="ECO:0000313" key="5">
    <source>
        <dbReference type="Proteomes" id="UP000694232"/>
    </source>
</evidence>
<sequence>MVIMKLLFRRLSFVRHLITGLTVLFFCMFSLSASAAFYASVSKNKVAKNEVFQLKVVSEDKASSDDIDFSPLDKDFFMSRPSFGSSINIINGTRTNRSEWTVSLAANQIGTVTIPSFELNGEKTQPITIQVTNDETAPGSDDLVEVRSQLSRSTLYPNESALLKARLIIKADPRRLQDPQIAPPKVDGMELKAAGEPNQYQTVMDGIEVTVVDQNFRITATKAGKFTLSEPSLTGTLVYGSSFNGSTRIIPLNTTPKTYTITVEPKPDNYQGNWLPTSLLTLKERWLDSNSQPIESSRYVTKVGDSISREITVQVTGLSPEQLPDLKLNYPDSVRVYDEKPVFDTLDNGDVTMTVKQVLIPRQSGEVTLPAVAVNWWDTVRKQQQTTTGAGLTLTVKPGDNPAVVGATPTPAPTAPAEVQTVTIKDPGYWPYLTALFALLWIVCFVMLVWKMRKPGKPAPEAPTGTASSNYQQLQQALQGNDGIALSHALKRWQAEVVTTDQEQAQLQLALSELNQALYSANPGSYSSRELAQLTKRIEQQQNKRKKQVKDPLATL</sequence>
<proteinExistence type="predicted"/>
<gene>
    <name evidence="4" type="ORF">KNV97_05585</name>
</gene>
<dbReference type="PANTHER" id="PTHR40940:SF1">
    <property type="entry name" value="PROTEIN BATD"/>
    <property type="match status" value="1"/>
</dbReference>
<name>A0A975YLQ3_9VIBR</name>
<feature type="chain" id="PRO_5036825003" evidence="2">
    <location>
        <begin position="36"/>
        <end position="556"/>
    </location>
</feature>
<keyword evidence="2" id="KW-0732">Signal</keyword>
<dbReference type="Pfam" id="PF13584">
    <property type="entry name" value="BatD"/>
    <property type="match status" value="1"/>
</dbReference>
<keyword evidence="1" id="KW-1133">Transmembrane helix</keyword>
<feature type="domain" description="DUF7939" evidence="3">
    <location>
        <begin position="468"/>
        <end position="542"/>
    </location>
</feature>
<dbReference type="InterPro" id="IPR025738">
    <property type="entry name" value="BatD"/>
</dbReference>